<accession>A0A2S1LGF2</accession>
<dbReference type="KEGG" id="ffa:FFWV33_15520"/>
<evidence type="ECO:0000313" key="1">
    <source>
        <dbReference type="EMBL" id="AWG22835.1"/>
    </source>
</evidence>
<proteinExistence type="predicted"/>
<dbReference type="AlphaFoldDB" id="A0A2S1LGF2"/>
<dbReference type="Proteomes" id="UP000244527">
    <property type="component" value="Chromosome"/>
</dbReference>
<organism evidence="1 2">
    <name type="scientific">Flavobacterium faecale</name>
    <dbReference type="NCBI Taxonomy" id="1355330"/>
    <lineage>
        <taxon>Bacteria</taxon>
        <taxon>Pseudomonadati</taxon>
        <taxon>Bacteroidota</taxon>
        <taxon>Flavobacteriia</taxon>
        <taxon>Flavobacteriales</taxon>
        <taxon>Flavobacteriaceae</taxon>
        <taxon>Flavobacterium</taxon>
    </lineage>
</organism>
<keyword evidence="2" id="KW-1185">Reference proteome</keyword>
<dbReference type="OrthoDB" id="839982at2"/>
<gene>
    <name evidence="1" type="ORF">FFWV33_15520</name>
</gene>
<sequence length="79" mass="9262">MTFTDKNIIENYFGLFESLNSMSKLELIEKLTKSLKAENKSKENNFYKSFGAFSSEKTSDEINTEIKSSRKFRTKEIKF</sequence>
<dbReference type="EMBL" id="CP020918">
    <property type="protein sequence ID" value="AWG22835.1"/>
    <property type="molecule type" value="Genomic_DNA"/>
</dbReference>
<dbReference type="RefSeq" id="WP_108741750.1">
    <property type="nucleotide sequence ID" value="NZ_CP020918.1"/>
</dbReference>
<name>A0A2S1LGF2_9FLAO</name>
<evidence type="ECO:0000313" key="2">
    <source>
        <dbReference type="Proteomes" id="UP000244527"/>
    </source>
</evidence>
<protein>
    <submittedName>
        <fullName evidence="1">Uncharacterized protein</fullName>
    </submittedName>
</protein>
<reference evidence="1 2" key="1">
    <citation type="submission" date="2017-04" db="EMBL/GenBank/DDBJ databases">
        <title>Compelte genome sequence of WV33.</title>
        <authorList>
            <person name="Lee P.C."/>
        </authorList>
    </citation>
    <scope>NUCLEOTIDE SEQUENCE [LARGE SCALE GENOMIC DNA]</scope>
    <source>
        <strain evidence="1 2">WV33</strain>
    </source>
</reference>